<feature type="domain" description="HPr kinase/phosphorylase C-terminal" evidence="1">
    <location>
        <begin position="33"/>
        <end position="149"/>
    </location>
</feature>
<reference evidence="2 3" key="1">
    <citation type="submission" date="2021-03" db="EMBL/GenBank/DDBJ databases">
        <title>Complete genome of Parasphingorhabdus_sp.JHSY0214.</title>
        <authorList>
            <person name="Yoo J.H."/>
            <person name="Bae J.W."/>
        </authorList>
    </citation>
    <scope>NUCLEOTIDE SEQUENCE [LARGE SCALE GENOMIC DNA]</scope>
    <source>
        <strain evidence="2 3">JHSY0214</strain>
    </source>
</reference>
<dbReference type="SUPFAM" id="SSF53795">
    <property type="entry name" value="PEP carboxykinase-like"/>
    <property type="match status" value="1"/>
</dbReference>
<gene>
    <name evidence="2" type="ORF">J4G78_02190</name>
</gene>
<protein>
    <submittedName>
        <fullName evidence="2">HPr kinase/phosphatase C-terminal domain-containing protein</fullName>
    </submittedName>
</protein>
<organism evidence="2 3">
    <name type="scientific">Parasphingorhabdus cellanae</name>
    <dbReference type="NCBI Taxonomy" id="2806553"/>
    <lineage>
        <taxon>Bacteria</taxon>
        <taxon>Pseudomonadati</taxon>
        <taxon>Pseudomonadota</taxon>
        <taxon>Alphaproteobacteria</taxon>
        <taxon>Sphingomonadales</taxon>
        <taxon>Sphingomonadaceae</taxon>
        <taxon>Parasphingorhabdus</taxon>
    </lineage>
</organism>
<dbReference type="PANTHER" id="PTHR30305">
    <property type="entry name" value="PROTEIN YJDM-RELATED"/>
    <property type="match status" value="1"/>
</dbReference>
<evidence type="ECO:0000259" key="1">
    <source>
        <dbReference type="Pfam" id="PF07475"/>
    </source>
</evidence>
<sequence length="173" mass="18794">MKALSKSLTDRTASKELALKFAYPRRRDNVTVETRHASCVALYGAGVMIAGASGSGKSDLALRLLDRGAALISDDYVELHNDDNQILLTAPAKIAGKIEIRSLGIFDYAHVSNIPLRLHVRLKSEPERFPLDSQTETIMTMAIPTITINPAEASAPIKVEMALKQLLQGPQSV</sequence>
<evidence type="ECO:0000313" key="3">
    <source>
        <dbReference type="Proteomes" id="UP000663923"/>
    </source>
</evidence>
<dbReference type="GO" id="GO:0016301">
    <property type="term" value="F:kinase activity"/>
    <property type="evidence" value="ECO:0007669"/>
    <property type="project" value="UniProtKB-KW"/>
</dbReference>
<dbReference type="PANTHER" id="PTHR30305:SF1">
    <property type="entry name" value="HPR KINASE_PHOSPHORYLASE"/>
    <property type="match status" value="1"/>
</dbReference>
<keyword evidence="2" id="KW-0808">Transferase</keyword>
<proteinExistence type="predicted"/>
<keyword evidence="3" id="KW-1185">Reference proteome</keyword>
<name>A0ABX7T694_9SPHN</name>
<dbReference type="InterPro" id="IPR027417">
    <property type="entry name" value="P-loop_NTPase"/>
</dbReference>
<accession>A0ABX7T694</accession>
<keyword evidence="2" id="KW-0418">Kinase</keyword>
<evidence type="ECO:0000313" key="2">
    <source>
        <dbReference type="EMBL" id="QTD56433.1"/>
    </source>
</evidence>
<dbReference type="InterPro" id="IPR011104">
    <property type="entry name" value="Hpr_kin/Pase_C"/>
</dbReference>
<dbReference type="Proteomes" id="UP000663923">
    <property type="component" value="Chromosome"/>
</dbReference>
<dbReference type="Pfam" id="PF07475">
    <property type="entry name" value="Hpr_kinase_C"/>
    <property type="match status" value="1"/>
</dbReference>
<dbReference type="CDD" id="cd01918">
    <property type="entry name" value="HprK_C"/>
    <property type="match status" value="1"/>
</dbReference>
<dbReference type="Gene3D" id="3.40.50.300">
    <property type="entry name" value="P-loop containing nucleotide triphosphate hydrolases"/>
    <property type="match status" value="1"/>
</dbReference>
<dbReference type="EMBL" id="CP071794">
    <property type="protein sequence ID" value="QTD56433.1"/>
    <property type="molecule type" value="Genomic_DNA"/>
</dbReference>